<proteinExistence type="predicted"/>
<dbReference type="SUPFAM" id="SSF52833">
    <property type="entry name" value="Thioredoxin-like"/>
    <property type="match status" value="1"/>
</dbReference>
<evidence type="ECO:0000256" key="5">
    <source>
        <dbReference type="ARBA" id="ARBA00022989"/>
    </source>
</evidence>
<dbReference type="AlphaFoldDB" id="A0A0K6IH47"/>
<dbReference type="InterPro" id="IPR028250">
    <property type="entry name" value="DsbDN"/>
</dbReference>
<dbReference type="STRING" id="1137284.GCA_001418205_00304"/>
<evidence type="ECO:0000256" key="2">
    <source>
        <dbReference type="ARBA" id="ARBA00022475"/>
    </source>
</evidence>
<evidence type="ECO:0000256" key="4">
    <source>
        <dbReference type="ARBA" id="ARBA00022748"/>
    </source>
</evidence>
<dbReference type="SUPFAM" id="SSF74863">
    <property type="entry name" value="Thiol:disulfide interchange protein DsbD, N-terminal domain (DsbD-alpha)"/>
    <property type="match status" value="1"/>
</dbReference>
<feature type="transmembrane region" description="Helical" evidence="7">
    <location>
        <begin position="346"/>
        <end position="366"/>
    </location>
</feature>
<feature type="transmembrane region" description="Helical" evidence="7">
    <location>
        <begin position="187"/>
        <end position="214"/>
    </location>
</feature>
<keyword evidence="4" id="KW-0201">Cytochrome c-type biogenesis</keyword>
<name>A0A0K6IH47_9GAMM</name>
<sequence>MMRFIAALLILISTSYSLAFNFSSPFNSEPEFLPVDQAFSLSVNSDTSGQVWATWHITDGYYLYRHQLKIDSQDEPSLQFADIPQGEIKQDPYFGEVEVYHHQLKLPLQVDESVLPNNINFTIRYQGCAEKGLCYPPQTVPMSAEFAKVTSSRLNDDVEPSTPATAFKPSEAQQVTSLISQSSFSKMLIVMFGLGLLLSLTPCVLPMIPIVSAIVVGSKAKGWSGLYLSAVYVLAMALTYGLIGALAGWFGTQLNLQAALQDPIILLLSAALFLLLSLSMFGVFDLRLPSTLQTRLDEWSNRSQNSRSKILGIFLAGIFATLVVSPCVSAPLAGVVLYISSTSDPLYGAAALFSMGLGMGLPLLLVGALGSKVLPKNGAWLEDIKKLMGFALLGLAIWLANRWISEDFHLWLWGLLSLGIASYFLHRTLTGHSHPVRWLFALSAIMIGFVEIIGATSGSHTPMTPLNQLSLNRAGEANPHAEVPYYRTIGSLEELKQIQTQSTLPIVIDLYADWCISCKITEEKVFKHPDVLPLLHQVTFVKVDVTDNNPKNQTFLKHFGLFGPPAMLFFNRQDDLLDNYSLVGEPTKDEVEARLQALLSNENNEKVYQ</sequence>
<dbReference type="PROSITE" id="PS51352">
    <property type="entry name" value="THIOREDOXIN_2"/>
    <property type="match status" value="1"/>
</dbReference>
<feature type="transmembrane region" description="Helical" evidence="7">
    <location>
        <begin position="410"/>
        <end position="426"/>
    </location>
</feature>
<evidence type="ECO:0000256" key="8">
    <source>
        <dbReference type="SAM" id="SignalP"/>
    </source>
</evidence>
<evidence type="ECO:0000313" key="10">
    <source>
        <dbReference type="EMBL" id="CUB02470.1"/>
    </source>
</evidence>
<keyword evidence="3 7" id="KW-0812">Transmembrane</keyword>
<dbReference type="GO" id="GO:0005886">
    <property type="term" value="C:plasma membrane"/>
    <property type="evidence" value="ECO:0007669"/>
    <property type="project" value="UniProtKB-SubCell"/>
</dbReference>
<feature type="domain" description="Thioredoxin" evidence="9">
    <location>
        <begin position="460"/>
        <end position="600"/>
    </location>
</feature>
<feature type="signal peptide" evidence="8">
    <location>
        <begin position="1"/>
        <end position="19"/>
    </location>
</feature>
<dbReference type="InterPro" id="IPR036929">
    <property type="entry name" value="DsbDN_sf"/>
</dbReference>
<feature type="transmembrane region" description="Helical" evidence="7">
    <location>
        <begin position="438"/>
        <end position="458"/>
    </location>
</feature>
<dbReference type="InterPro" id="IPR013766">
    <property type="entry name" value="Thioredoxin_domain"/>
</dbReference>
<feature type="transmembrane region" description="Helical" evidence="7">
    <location>
        <begin position="387"/>
        <end position="404"/>
    </location>
</feature>
<organism evidence="10 11">
    <name type="scientific">Marinomonas fungiae</name>
    <dbReference type="NCBI Taxonomy" id="1137284"/>
    <lineage>
        <taxon>Bacteria</taxon>
        <taxon>Pseudomonadati</taxon>
        <taxon>Pseudomonadota</taxon>
        <taxon>Gammaproteobacteria</taxon>
        <taxon>Oceanospirillales</taxon>
        <taxon>Oceanospirillaceae</taxon>
        <taxon>Marinomonas</taxon>
    </lineage>
</organism>
<dbReference type="Gene3D" id="2.60.40.1250">
    <property type="entry name" value="Thiol:disulfide interchange protein DsbD, N-terminal domain"/>
    <property type="match status" value="1"/>
</dbReference>
<dbReference type="Gene3D" id="3.40.30.10">
    <property type="entry name" value="Glutaredoxin"/>
    <property type="match status" value="1"/>
</dbReference>
<dbReference type="Pfam" id="PF13899">
    <property type="entry name" value="Thioredoxin_7"/>
    <property type="match status" value="1"/>
</dbReference>
<evidence type="ECO:0000256" key="6">
    <source>
        <dbReference type="ARBA" id="ARBA00023136"/>
    </source>
</evidence>
<gene>
    <name evidence="10" type="ORF">Ga0061065_101303</name>
</gene>
<keyword evidence="2" id="KW-1003">Cell membrane</keyword>
<comment type="subcellular location">
    <subcellularLocation>
        <location evidence="1">Cell membrane</location>
        <topology evidence="1">Multi-pass membrane protein</topology>
    </subcellularLocation>
</comment>
<feature type="transmembrane region" description="Helical" evidence="7">
    <location>
        <begin position="264"/>
        <end position="286"/>
    </location>
</feature>
<keyword evidence="8" id="KW-0732">Signal</keyword>
<evidence type="ECO:0000256" key="7">
    <source>
        <dbReference type="SAM" id="Phobius"/>
    </source>
</evidence>
<evidence type="ECO:0000256" key="1">
    <source>
        <dbReference type="ARBA" id="ARBA00004651"/>
    </source>
</evidence>
<dbReference type="Proteomes" id="UP000182769">
    <property type="component" value="Unassembled WGS sequence"/>
</dbReference>
<dbReference type="NCBIfam" id="NF001419">
    <property type="entry name" value="PRK00293.1"/>
    <property type="match status" value="1"/>
</dbReference>
<feature type="transmembrane region" description="Helical" evidence="7">
    <location>
        <begin position="226"/>
        <end position="252"/>
    </location>
</feature>
<dbReference type="GO" id="GO:0017004">
    <property type="term" value="P:cytochrome complex assembly"/>
    <property type="evidence" value="ECO:0007669"/>
    <property type="project" value="UniProtKB-KW"/>
</dbReference>
<protein>
    <submittedName>
        <fullName evidence="10">Thiol:disulfide interchange protein</fullName>
    </submittedName>
</protein>
<dbReference type="GO" id="GO:0045454">
    <property type="term" value="P:cell redox homeostasis"/>
    <property type="evidence" value="ECO:0007669"/>
    <property type="project" value="TreeGrafter"/>
</dbReference>
<dbReference type="EMBL" id="CYHG01000001">
    <property type="protein sequence ID" value="CUB02470.1"/>
    <property type="molecule type" value="Genomic_DNA"/>
</dbReference>
<accession>A0A0K6IH47</accession>
<feature type="chain" id="PRO_5005505541" evidence="8">
    <location>
        <begin position="20"/>
        <end position="609"/>
    </location>
</feature>
<dbReference type="Pfam" id="PF11412">
    <property type="entry name" value="DsbD_N"/>
    <property type="match status" value="1"/>
</dbReference>
<dbReference type="PANTHER" id="PTHR32234:SF0">
    <property type="entry name" value="THIOL:DISULFIDE INTERCHANGE PROTEIN DSBD"/>
    <property type="match status" value="1"/>
</dbReference>
<dbReference type="InterPro" id="IPR003834">
    <property type="entry name" value="Cyt_c_assmbl_TM_dom"/>
</dbReference>
<dbReference type="PANTHER" id="PTHR32234">
    <property type="entry name" value="THIOL:DISULFIDE INTERCHANGE PROTEIN DSBD"/>
    <property type="match status" value="1"/>
</dbReference>
<evidence type="ECO:0000259" key="9">
    <source>
        <dbReference type="PROSITE" id="PS51352"/>
    </source>
</evidence>
<dbReference type="Pfam" id="PF02683">
    <property type="entry name" value="DsbD_TM"/>
    <property type="match status" value="1"/>
</dbReference>
<keyword evidence="6 7" id="KW-0472">Membrane</keyword>
<keyword evidence="11" id="KW-1185">Reference proteome</keyword>
<dbReference type="InterPro" id="IPR036249">
    <property type="entry name" value="Thioredoxin-like_sf"/>
</dbReference>
<dbReference type="GO" id="GO:0015035">
    <property type="term" value="F:protein-disulfide reductase activity"/>
    <property type="evidence" value="ECO:0007669"/>
    <property type="project" value="TreeGrafter"/>
</dbReference>
<dbReference type="RefSeq" id="WP_055461434.1">
    <property type="nucleotide sequence ID" value="NZ_CYHG01000001.1"/>
</dbReference>
<feature type="transmembrane region" description="Helical" evidence="7">
    <location>
        <begin position="310"/>
        <end position="340"/>
    </location>
</feature>
<evidence type="ECO:0000256" key="3">
    <source>
        <dbReference type="ARBA" id="ARBA00022692"/>
    </source>
</evidence>
<keyword evidence="5 7" id="KW-1133">Transmembrane helix</keyword>
<reference evidence="11" key="1">
    <citation type="submission" date="2015-08" db="EMBL/GenBank/DDBJ databases">
        <authorList>
            <person name="Varghese N."/>
        </authorList>
    </citation>
    <scope>NUCLEOTIDE SEQUENCE [LARGE SCALE GENOMIC DNA]</scope>
    <source>
        <strain evidence="11">JCM 18476</strain>
    </source>
</reference>
<evidence type="ECO:0000313" key="11">
    <source>
        <dbReference type="Proteomes" id="UP000182769"/>
    </source>
</evidence>